<protein>
    <recommendedName>
        <fullName evidence="5">Transmembrane protein</fullName>
    </recommendedName>
</protein>
<keyword evidence="2" id="KW-0812">Transmembrane</keyword>
<keyword evidence="2" id="KW-0472">Membrane</keyword>
<feature type="region of interest" description="Disordered" evidence="1">
    <location>
        <begin position="72"/>
        <end position="92"/>
    </location>
</feature>
<feature type="region of interest" description="Disordered" evidence="1">
    <location>
        <begin position="1"/>
        <end position="22"/>
    </location>
</feature>
<feature type="compositionally biased region" description="Polar residues" evidence="1">
    <location>
        <begin position="82"/>
        <end position="92"/>
    </location>
</feature>
<evidence type="ECO:0000256" key="1">
    <source>
        <dbReference type="SAM" id="MobiDB-lite"/>
    </source>
</evidence>
<dbReference type="AlphaFoldDB" id="A0A2N4TQ00"/>
<name>A0A2N4TQ00_RALPI</name>
<accession>A0A2N4TQ00</accession>
<comment type="caution">
    <text evidence="3">The sequence shown here is derived from an EMBL/GenBank/DDBJ whole genome shotgun (WGS) entry which is preliminary data.</text>
</comment>
<dbReference type="Proteomes" id="UP000234456">
    <property type="component" value="Unassembled WGS sequence"/>
</dbReference>
<proteinExistence type="predicted"/>
<evidence type="ECO:0000313" key="4">
    <source>
        <dbReference type="Proteomes" id="UP000234456"/>
    </source>
</evidence>
<dbReference type="OrthoDB" id="8929611at2"/>
<evidence type="ECO:0008006" key="5">
    <source>
        <dbReference type="Google" id="ProtNLM"/>
    </source>
</evidence>
<dbReference type="RefSeq" id="WP_102066172.1">
    <property type="nucleotide sequence ID" value="NZ_PKQE01000003.1"/>
</dbReference>
<reference evidence="3 4" key="1">
    <citation type="submission" date="2017-12" db="EMBL/GenBank/DDBJ databases">
        <title>Draft genome sequence of Ralstonia pickettii 52.</title>
        <authorList>
            <person name="Zheng B."/>
        </authorList>
    </citation>
    <scope>NUCLEOTIDE SEQUENCE [LARGE SCALE GENOMIC DNA]</scope>
    <source>
        <strain evidence="3 4">52</strain>
    </source>
</reference>
<evidence type="ECO:0000313" key="3">
    <source>
        <dbReference type="EMBL" id="PLC41785.1"/>
    </source>
</evidence>
<feature type="transmembrane region" description="Helical" evidence="2">
    <location>
        <begin position="50"/>
        <end position="72"/>
    </location>
</feature>
<organism evidence="3 4">
    <name type="scientific">Ralstonia pickettii</name>
    <name type="common">Burkholderia pickettii</name>
    <dbReference type="NCBI Taxonomy" id="329"/>
    <lineage>
        <taxon>Bacteria</taxon>
        <taxon>Pseudomonadati</taxon>
        <taxon>Pseudomonadota</taxon>
        <taxon>Betaproteobacteria</taxon>
        <taxon>Burkholderiales</taxon>
        <taxon>Burkholderiaceae</taxon>
        <taxon>Ralstonia</taxon>
    </lineage>
</organism>
<sequence length="92" mass="9705">MSHMQPHPTHRTPAPRAHRDPLPYRVTRSAWHAPIAETPSAESEIAGAQAVFYIARGLAVLLAAVAVGLGAASNDAERPSTAYPSSSHATAR</sequence>
<evidence type="ECO:0000256" key="2">
    <source>
        <dbReference type="SAM" id="Phobius"/>
    </source>
</evidence>
<dbReference type="EMBL" id="PKQE01000003">
    <property type="protein sequence ID" value="PLC41785.1"/>
    <property type="molecule type" value="Genomic_DNA"/>
</dbReference>
<keyword evidence="2" id="KW-1133">Transmembrane helix</keyword>
<gene>
    <name evidence="3" type="ORF">C0Q88_14300</name>
</gene>